<organism evidence="2 3">
    <name type="scientific">Bacillus safensis</name>
    <dbReference type="NCBI Taxonomy" id="561879"/>
    <lineage>
        <taxon>Bacteria</taxon>
        <taxon>Bacillati</taxon>
        <taxon>Bacillota</taxon>
        <taxon>Bacilli</taxon>
        <taxon>Bacillales</taxon>
        <taxon>Bacillaceae</taxon>
        <taxon>Bacillus</taxon>
    </lineage>
</organism>
<dbReference type="Proteomes" id="UP000464658">
    <property type="component" value="Chromosome"/>
</dbReference>
<protein>
    <recommendedName>
        <fullName evidence="1">Histidine kinase/HSP90-like ATPase domain-containing protein</fullName>
    </recommendedName>
</protein>
<evidence type="ECO:0000313" key="3">
    <source>
        <dbReference type="Proteomes" id="UP000464658"/>
    </source>
</evidence>
<sequence>MPRKGNVYVSIQRKGEEHIVISLRDEGCGMAEDKLKRLGEPFLYNERKRNWTWLNG</sequence>
<reference evidence="2 3" key="1">
    <citation type="submission" date="2019-12" db="EMBL/GenBank/DDBJ databases">
        <title>Full genome sequence of a Bacillus safensis strain isolated from commercially available natto in Indonesia.</title>
        <authorList>
            <person name="Yoshida M."/>
            <person name="Uomi M."/>
            <person name="Waturangi D."/>
            <person name="Ekaputri J.J."/>
            <person name="Setiamarga D.H.E."/>
        </authorList>
    </citation>
    <scope>NUCLEOTIDE SEQUENCE [LARGE SCALE GENOMIC DNA]</scope>
    <source>
        <strain evidence="2 3">IDN1</strain>
    </source>
</reference>
<gene>
    <name evidence="2" type="ORF">BsIDN1_24140</name>
</gene>
<dbReference type="Gene3D" id="3.30.565.10">
    <property type="entry name" value="Histidine kinase-like ATPase, C-terminal domain"/>
    <property type="match status" value="1"/>
</dbReference>
<dbReference type="AlphaFoldDB" id="A0A5S9MB78"/>
<accession>A0A5S9MB78</accession>
<evidence type="ECO:0000313" key="2">
    <source>
        <dbReference type="EMBL" id="BBP88796.1"/>
    </source>
</evidence>
<proteinExistence type="predicted"/>
<name>A0A5S9MB78_BACIA</name>
<feature type="domain" description="Histidine kinase/HSP90-like ATPase" evidence="1">
    <location>
        <begin position="3"/>
        <end position="48"/>
    </location>
</feature>
<dbReference type="InterPro" id="IPR036890">
    <property type="entry name" value="HATPase_C_sf"/>
</dbReference>
<dbReference type="InterPro" id="IPR003594">
    <property type="entry name" value="HATPase_dom"/>
</dbReference>
<dbReference type="EMBL" id="AP021906">
    <property type="protein sequence ID" value="BBP88796.1"/>
    <property type="molecule type" value="Genomic_DNA"/>
</dbReference>
<dbReference type="SUPFAM" id="SSF55874">
    <property type="entry name" value="ATPase domain of HSP90 chaperone/DNA topoisomerase II/histidine kinase"/>
    <property type="match status" value="1"/>
</dbReference>
<evidence type="ECO:0000259" key="1">
    <source>
        <dbReference type="Pfam" id="PF02518"/>
    </source>
</evidence>
<dbReference type="Pfam" id="PF02518">
    <property type="entry name" value="HATPase_c"/>
    <property type="match status" value="1"/>
</dbReference>